<protein>
    <submittedName>
        <fullName evidence="4">Adenylate/guanylate cyclase domain-containing protein</fullName>
    </submittedName>
</protein>
<feature type="domain" description="Guanylate cyclase" evidence="3">
    <location>
        <begin position="7"/>
        <end position="122"/>
    </location>
</feature>
<evidence type="ECO:0000256" key="2">
    <source>
        <dbReference type="SAM" id="Phobius"/>
    </source>
</evidence>
<dbReference type="SUPFAM" id="SSF55073">
    <property type="entry name" value="Nucleotide cyclase"/>
    <property type="match status" value="1"/>
</dbReference>
<name>A0A9Q9HIL4_LEICA</name>
<evidence type="ECO:0000313" key="4">
    <source>
        <dbReference type="EMBL" id="UWQ53446.1"/>
    </source>
</evidence>
<dbReference type="PANTHER" id="PTHR43081">
    <property type="entry name" value="ADENYLATE CYCLASE, TERMINAL-DIFFERENTIATION SPECIFIC-RELATED"/>
    <property type="match status" value="1"/>
</dbReference>
<dbReference type="Pfam" id="PF00211">
    <property type="entry name" value="Guanylate_cyc"/>
    <property type="match status" value="1"/>
</dbReference>
<dbReference type="CDD" id="cd07302">
    <property type="entry name" value="CHD"/>
    <property type="match status" value="1"/>
</dbReference>
<dbReference type="Gene3D" id="3.30.70.1230">
    <property type="entry name" value="Nucleotide cyclase"/>
    <property type="match status" value="1"/>
</dbReference>
<dbReference type="PROSITE" id="PS50005">
    <property type="entry name" value="TPR"/>
    <property type="match status" value="1"/>
</dbReference>
<dbReference type="InterPro" id="IPR011990">
    <property type="entry name" value="TPR-like_helical_dom_sf"/>
</dbReference>
<dbReference type="Gene3D" id="3.40.50.10070">
    <property type="entry name" value="TolB, N-terminal domain"/>
    <property type="match status" value="1"/>
</dbReference>
<dbReference type="PROSITE" id="PS50125">
    <property type="entry name" value="GUANYLATE_CYCLASE_2"/>
    <property type="match status" value="1"/>
</dbReference>
<dbReference type="GO" id="GO:0004016">
    <property type="term" value="F:adenylate cyclase activity"/>
    <property type="evidence" value="ECO:0007669"/>
    <property type="project" value="UniProtKB-ARBA"/>
</dbReference>
<evidence type="ECO:0000256" key="1">
    <source>
        <dbReference type="PROSITE-ProRule" id="PRU00339"/>
    </source>
</evidence>
<dbReference type="RefSeq" id="WP_259971074.1">
    <property type="nucleotide sequence ID" value="NZ_CP081070.1"/>
</dbReference>
<dbReference type="GO" id="GO:0006171">
    <property type="term" value="P:cAMP biosynthetic process"/>
    <property type="evidence" value="ECO:0007669"/>
    <property type="project" value="TreeGrafter"/>
</dbReference>
<sequence>MERRLAAILAADVVGYSRLIRNNEAGTLETVKTHRERLFEPIVSARGGRIVKLMGDGLLIEFASAVEAVCCAVEMQHFIGIENKNLPEDAQVRYRIGLNVGDIVVDQDDIQGDGVNIAARMESLADPAGICMSGSVFDQVKDKIDLTFEDAGMHQVKNMADPLHVFRLALDAKATALVSPVVRSAAKPAKRRFAVAIGVVLALALGVAAWWQPWSPAVITSANGGKNLPASGKPSIAVMAFDNLNNDPSQDYLSDGLSENILTALSRFSDFFVIARNSTFSYKDKPTEPQQIAQELGVRYIVDGSVQIAGERLRANAQLIDATTGKHLWAEQYDRNLQDIFQVQDEITRTVASTLSTSINLAEYDRLKHQPTESLGAYELSTRAQEHSLRFNKIDNIQAQQLSEQAIALDPDFAGAYAELAWAHAFGYRFGWSKDLSREESLGLALEMARKAIDLEPLNFAGYAVLAYVTMYSGDLDRAVTLYDKALSLNPNSAGTLVDSTDPLVYSGLAEEAVERMRSAIRLNPHHPDWYLWNLGWAQYFAEDYAGALASIEKMNEVPDRLRRTLAPILLRLGREDEAKSMIDGFLEDNPSYSIEEAKKAPFESEEYLNRWLDDLRRLGVPETTR</sequence>
<dbReference type="InterPro" id="IPR050697">
    <property type="entry name" value="Adenylyl/Guanylyl_Cyclase_3/4"/>
</dbReference>
<feature type="transmembrane region" description="Helical" evidence="2">
    <location>
        <begin position="193"/>
        <end position="211"/>
    </location>
</feature>
<dbReference type="KEGG" id="lcae:K3721_15875"/>
<accession>A0A9Q9HIL4</accession>
<feature type="repeat" description="TPR" evidence="1">
    <location>
        <begin position="460"/>
        <end position="493"/>
    </location>
</feature>
<dbReference type="InterPro" id="IPR029787">
    <property type="entry name" value="Nucleotide_cyclase"/>
</dbReference>
<keyword evidence="2" id="KW-1133">Transmembrane helix</keyword>
<dbReference type="Gene3D" id="1.25.40.10">
    <property type="entry name" value="Tetratricopeptide repeat domain"/>
    <property type="match status" value="2"/>
</dbReference>
<gene>
    <name evidence="4" type="ORF">K3721_15875</name>
</gene>
<evidence type="ECO:0000259" key="3">
    <source>
        <dbReference type="PROSITE" id="PS50125"/>
    </source>
</evidence>
<reference evidence="4" key="1">
    <citation type="submission" date="2021-08" db="EMBL/GenBank/DDBJ databases">
        <authorList>
            <person name="Nwanade C."/>
            <person name="Wang M."/>
            <person name="Masoudi A."/>
            <person name="Yu Z."/>
            <person name="Liu J."/>
        </authorList>
    </citation>
    <scope>NUCLEOTIDE SEQUENCE</scope>
    <source>
        <strain evidence="4">S122</strain>
    </source>
</reference>
<dbReference type="Pfam" id="PF13181">
    <property type="entry name" value="TPR_8"/>
    <property type="match status" value="1"/>
</dbReference>
<keyword evidence="2" id="KW-0812">Transmembrane</keyword>
<keyword evidence="1" id="KW-0802">TPR repeat</keyword>
<dbReference type="GO" id="GO:0035556">
    <property type="term" value="P:intracellular signal transduction"/>
    <property type="evidence" value="ECO:0007669"/>
    <property type="project" value="InterPro"/>
</dbReference>
<dbReference type="EMBL" id="CP081070">
    <property type="protein sequence ID" value="UWQ53446.1"/>
    <property type="molecule type" value="Genomic_DNA"/>
</dbReference>
<proteinExistence type="predicted"/>
<evidence type="ECO:0000313" key="5">
    <source>
        <dbReference type="Proteomes" id="UP001058713"/>
    </source>
</evidence>
<organism evidence="4 5">
    <name type="scientific">Leisingera caerulea</name>
    <name type="common">Phaeobacter caeruleus</name>
    <dbReference type="NCBI Taxonomy" id="506591"/>
    <lineage>
        <taxon>Bacteria</taxon>
        <taxon>Pseudomonadati</taxon>
        <taxon>Pseudomonadota</taxon>
        <taxon>Alphaproteobacteria</taxon>
        <taxon>Rhodobacterales</taxon>
        <taxon>Roseobacteraceae</taxon>
        <taxon>Leisingera</taxon>
    </lineage>
</organism>
<dbReference type="InterPro" id="IPR019734">
    <property type="entry name" value="TPR_rpt"/>
</dbReference>
<dbReference type="InterPro" id="IPR001054">
    <property type="entry name" value="A/G_cyclase"/>
</dbReference>
<dbReference type="PANTHER" id="PTHR43081:SF19">
    <property type="entry name" value="PH-SENSITIVE ADENYLATE CYCLASE RV1264"/>
    <property type="match status" value="1"/>
</dbReference>
<dbReference type="Proteomes" id="UP001058713">
    <property type="component" value="Chromosome"/>
</dbReference>
<dbReference type="SUPFAM" id="SSF48452">
    <property type="entry name" value="TPR-like"/>
    <property type="match status" value="1"/>
</dbReference>
<dbReference type="AlphaFoldDB" id="A0A9Q9HIL4"/>
<keyword evidence="2" id="KW-0472">Membrane</keyword>